<feature type="transmembrane region" description="Helical" evidence="1">
    <location>
        <begin position="79"/>
        <end position="112"/>
    </location>
</feature>
<dbReference type="PANTHER" id="PTHR28026">
    <property type="entry name" value="DUF962 DOMAIN PROTEIN (AFU_ORTHOLOGUE AFUA_8G05310)"/>
    <property type="match status" value="1"/>
</dbReference>
<dbReference type="InterPro" id="IPR009305">
    <property type="entry name" value="Mpo1-like"/>
</dbReference>
<dbReference type="STRING" id="1317117.ATO7_01935"/>
<accession>A0A1Y1SG10</accession>
<sequence length="184" mass="20592">MSNFAREMAFYTAYHQENTNVWIHVFGVPLITFTAFVPLAWLELFSVSGVPVTAATLLYLYSVQYYLRTDLLFGSIATVLYGALLFAAHLVAAEGYVLGAVVFAAGQIIGWTSQIYGHLHYEGNKPAFFESVYQSFISAPLFIIADLCFHYGIKSEVQDKIHQELIASGKLRKEPGNFYKAQRA</sequence>
<keyword evidence="1" id="KW-1133">Transmembrane helix</keyword>
<proteinExistence type="predicted"/>
<dbReference type="GO" id="GO:0046521">
    <property type="term" value="P:sphingoid catabolic process"/>
    <property type="evidence" value="ECO:0007669"/>
    <property type="project" value="TreeGrafter"/>
</dbReference>
<gene>
    <name evidence="2" type="ORF">ATO7_01935</name>
</gene>
<feature type="transmembrane region" description="Helical" evidence="1">
    <location>
        <begin position="132"/>
        <end position="153"/>
    </location>
</feature>
<keyword evidence="1" id="KW-0812">Transmembrane</keyword>
<dbReference type="OrthoDB" id="5515308at2"/>
<evidence type="ECO:0008006" key="4">
    <source>
        <dbReference type="Google" id="ProtNLM"/>
    </source>
</evidence>
<keyword evidence="1" id="KW-0472">Membrane</keyword>
<dbReference type="GO" id="GO:0016020">
    <property type="term" value="C:membrane"/>
    <property type="evidence" value="ECO:0007669"/>
    <property type="project" value="GOC"/>
</dbReference>
<feature type="transmembrane region" description="Helical" evidence="1">
    <location>
        <begin position="21"/>
        <end position="41"/>
    </location>
</feature>
<comment type="caution">
    <text evidence="2">The sequence shown here is derived from an EMBL/GenBank/DDBJ whole genome shotgun (WGS) entry which is preliminary data.</text>
</comment>
<protein>
    <recommendedName>
        <fullName evidence="4">PRS2 protein</fullName>
    </recommendedName>
</protein>
<dbReference type="AlphaFoldDB" id="A0A1Y1SG10"/>
<name>A0A1Y1SG10_9GAMM</name>
<dbReference type="RefSeq" id="WP_083559222.1">
    <property type="nucleotide sequence ID" value="NZ_AQQV01000001.1"/>
</dbReference>
<organism evidence="2 3">
    <name type="scientific">Oceanococcus atlanticus</name>
    <dbReference type="NCBI Taxonomy" id="1317117"/>
    <lineage>
        <taxon>Bacteria</taxon>
        <taxon>Pseudomonadati</taxon>
        <taxon>Pseudomonadota</taxon>
        <taxon>Gammaproteobacteria</taxon>
        <taxon>Chromatiales</taxon>
        <taxon>Oceanococcaceae</taxon>
        <taxon>Oceanococcus</taxon>
    </lineage>
</organism>
<dbReference type="EMBL" id="AQQV01000001">
    <property type="protein sequence ID" value="ORE88596.1"/>
    <property type="molecule type" value="Genomic_DNA"/>
</dbReference>
<dbReference type="PANTHER" id="PTHR28026:SF9">
    <property type="entry name" value="2-HYDROXY-PALMITIC ACID DIOXYGENASE MPO1"/>
    <property type="match status" value="1"/>
</dbReference>
<keyword evidence="3" id="KW-1185">Reference proteome</keyword>
<evidence type="ECO:0000313" key="2">
    <source>
        <dbReference type="EMBL" id="ORE88596.1"/>
    </source>
</evidence>
<evidence type="ECO:0000256" key="1">
    <source>
        <dbReference type="SAM" id="Phobius"/>
    </source>
</evidence>
<dbReference type="Pfam" id="PF06127">
    <property type="entry name" value="Mpo1-like"/>
    <property type="match status" value="1"/>
</dbReference>
<evidence type="ECO:0000313" key="3">
    <source>
        <dbReference type="Proteomes" id="UP000192342"/>
    </source>
</evidence>
<reference evidence="2 3" key="1">
    <citation type="submission" date="2013-04" db="EMBL/GenBank/DDBJ databases">
        <title>Oceanococcus atlanticus 22II-S10r2 Genome Sequencing.</title>
        <authorList>
            <person name="Lai Q."/>
            <person name="Li G."/>
            <person name="Shao Z."/>
        </authorList>
    </citation>
    <scope>NUCLEOTIDE SEQUENCE [LARGE SCALE GENOMIC DNA]</scope>
    <source>
        <strain evidence="2 3">22II-S10r2</strain>
    </source>
</reference>
<dbReference type="Proteomes" id="UP000192342">
    <property type="component" value="Unassembled WGS sequence"/>
</dbReference>